<feature type="region of interest" description="Disordered" evidence="1">
    <location>
        <begin position="1"/>
        <end position="36"/>
    </location>
</feature>
<sequence>MSKFKNAKSKLGDQKPVTKPEGVVPAQKTSATPKSFRLSGDDIANLKQITQAVNGVSRSKVSETKVVKALLQLGSQLPPEKVLKALREIL</sequence>
<evidence type="ECO:0000313" key="3">
    <source>
        <dbReference type="Proteomes" id="UP000028006"/>
    </source>
</evidence>
<comment type="caution">
    <text evidence="2">The sequence shown here is derived from an EMBL/GenBank/DDBJ whole genome shotgun (WGS) entry which is preliminary data.</text>
</comment>
<keyword evidence="3" id="KW-1185">Reference proteome</keyword>
<evidence type="ECO:0000313" key="2">
    <source>
        <dbReference type="EMBL" id="KEQ11263.1"/>
    </source>
</evidence>
<proteinExistence type="predicted"/>
<name>A0A081MYJ0_9GAMM</name>
<evidence type="ECO:0000256" key="1">
    <source>
        <dbReference type="SAM" id="MobiDB-lite"/>
    </source>
</evidence>
<dbReference type="EMBL" id="JOKG01000010">
    <property type="protein sequence ID" value="KEQ11263.1"/>
    <property type="molecule type" value="Genomic_DNA"/>
</dbReference>
<dbReference type="AlphaFoldDB" id="A0A081MYJ0"/>
<gene>
    <name evidence="2" type="ORF">GZ77_26290</name>
</gene>
<protein>
    <submittedName>
        <fullName evidence="2">Uncharacterized protein</fullName>
    </submittedName>
</protein>
<reference evidence="2 3" key="1">
    <citation type="submission" date="2014-06" db="EMBL/GenBank/DDBJ databases">
        <title>Whole Genome Sequences of Three Symbiotic Endozoicomonas Bacteria.</title>
        <authorList>
            <person name="Neave M.J."/>
            <person name="Apprill A."/>
            <person name="Voolstra C.R."/>
        </authorList>
    </citation>
    <scope>NUCLEOTIDE SEQUENCE [LARGE SCALE GENOMIC DNA]</scope>
    <source>
        <strain evidence="2 3">LMG 24815</strain>
    </source>
</reference>
<dbReference type="RefSeq" id="WP_034880153.1">
    <property type="nucleotide sequence ID" value="NZ_JOKG01000010.1"/>
</dbReference>
<organism evidence="2 3">
    <name type="scientific">Endozoicomonas montiporae</name>
    <dbReference type="NCBI Taxonomy" id="1027273"/>
    <lineage>
        <taxon>Bacteria</taxon>
        <taxon>Pseudomonadati</taxon>
        <taxon>Pseudomonadota</taxon>
        <taxon>Gammaproteobacteria</taxon>
        <taxon>Oceanospirillales</taxon>
        <taxon>Endozoicomonadaceae</taxon>
        <taxon>Endozoicomonas</taxon>
    </lineage>
</organism>
<dbReference type="Proteomes" id="UP000028006">
    <property type="component" value="Unassembled WGS sequence"/>
</dbReference>
<accession>A0A081MYJ0</accession>